<evidence type="ECO:0000259" key="1">
    <source>
        <dbReference type="Pfam" id="PF07929"/>
    </source>
</evidence>
<feature type="domain" description="Plasmid pRiA4b Orf3-like" evidence="1">
    <location>
        <begin position="4"/>
        <end position="174"/>
    </location>
</feature>
<dbReference type="PANTHER" id="PTHR41878:SF1">
    <property type="entry name" value="TNPR PROTEIN"/>
    <property type="match status" value="1"/>
</dbReference>
<dbReference type="PANTHER" id="PTHR41878">
    <property type="entry name" value="LEXA REPRESSOR-RELATED"/>
    <property type="match status" value="1"/>
</dbReference>
<organism evidence="2">
    <name type="scientific">uncultured Alphaproteobacteria bacterium</name>
    <dbReference type="NCBI Taxonomy" id="91750"/>
    <lineage>
        <taxon>Bacteria</taxon>
        <taxon>Pseudomonadati</taxon>
        <taxon>Pseudomonadota</taxon>
        <taxon>Alphaproteobacteria</taxon>
        <taxon>environmental samples</taxon>
    </lineage>
</organism>
<dbReference type="InterPro" id="IPR012912">
    <property type="entry name" value="Plasmid_pRiA4b_Orf3-like"/>
</dbReference>
<accession>A0A212KDZ0</accession>
<reference evidence="2" key="1">
    <citation type="submission" date="2016-04" db="EMBL/GenBank/DDBJ databases">
        <authorList>
            <person name="Evans L.H."/>
            <person name="Alamgir A."/>
            <person name="Owens N."/>
            <person name="Weber N.D."/>
            <person name="Virtaneva K."/>
            <person name="Barbian K."/>
            <person name="Babar A."/>
            <person name="Rosenke K."/>
        </authorList>
    </citation>
    <scope>NUCLEOTIDE SEQUENCE</scope>
    <source>
        <strain evidence="2">86</strain>
    </source>
</reference>
<dbReference type="AlphaFoldDB" id="A0A212KDZ0"/>
<dbReference type="Pfam" id="PF07929">
    <property type="entry name" value="PRiA4_ORF3"/>
    <property type="match status" value="1"/>
</dbReference>
<sequence>MPDIARLSIRLDDVDPEILRRVEVPVGITLANLHAVIQVVMGWENAHLYAFHVGRSLSWGEPDPDWPDDPTRAAKTVTLAELLIHMKCVKIFEYVYDFGDDWCHTVKLEALAEADTGATYPRLLDAIGACPPEDCGGPCGYAHFLEAIADPSHEDHQEMIAWHGPGFDPSAVDIARIHKALAKYANRRRGKLKPNP</sequence>
<protein>
    <recommendedName>
        <fullName evidence="1">Plasmid pRiA4b Orf3-like domain-containing protein</fullName>
    </recommendedName>
</protein>
<dbReference type="SUPFAM" id="SSF159941">
    <property type="entry name" value="MM3350-like"/>
    <property type="match status" value="1"/>
</dbReference>
<name>A0A212KDZ0_9PROT</name>
<evidence type="ECO:0000313" key="2">
    <source>
        <dbReference type="EMBL" id="SBW09745.1"/>
    </source>
</evidence>
<dbReference type="InterPro" id="IPR024047">
    <property type="entry name" value="MM3350-like_sf"/>
</dbReference>
<proteinExistence type="predicted"/>
<dbReference type="EMBL" id="FLUO01000001">
    <property type="protein sequence ID" value="SBW09745.1"/>
    <property type="molecule type" value="Genomic_DNA"/>
</dbReference>
<dbReference type="Gene3D" id="3.10.290.30">
    <property type="entry name" value="MM3350-like"/>
    <property type="match status" value="1"/>
</dbReference>
<gene>
    <name evidence="2" type="ORF">KL86APRO_12664</name>
</gene>